<dbReference type="FunFam" id="3.20.20.80:FF:000050">
    <property type="entry name" value="Beta-mannosidase B"/>
    <property type="match status" value="1"/>
</dbReference>
<dbReference type="InterPro" id="IPR008979">
    <property type="entry name" value="Galactose-bd-like_sf"/>
</dbReference>
<dbReference type="InterPro" id="IPR041447">
    <property type="entry name" value="Mannosidase_ig"/>
</dbReference>
<dbReference type="InterPro" id="IPR017853">
    <property type="entry name" value="GH"/>
</dbReference>
<comment type="similarity">
    <text evidence="13">Belongs to the glycosyl hydrolase 2 family. Beta-mannosidase B subfamily.</text>
</comment>
<dbReference type="FunFam" id="2.60.120.260:FF:000060">
    <property type="entry name" value="Probable beta-mannosidase"/>
    <property type="match status" value="1"/>
</dbReference>
<dbReference type="GO" id="GO:0004567">
    <property type="term" value="F:beta-mannosidase activity"/>
    <property type="evidence" value="ECO:0007669"/>
    <property type="project" value="UniProtKB-EC"/>
</dbReference>
<proteinExistence type="inferred from homology"/>
<dbReference type="PANTHER" id="PTHR43730:SF1">
    <property type="entry name" value="BETA-MANNOSIDASE"/>
    <property type="match status" value="1"/>
</dbReference>
<dbReference type="PANTHER" id="PTHR43730">
    <property type="entry name" value="BETA-MANNOSIDASE"/>
    <property type="match status" value="1"/>
</dbReference>
<dbReference type="SUPFAM" id="SSF51445">
    <property type="entry name" value="(Trans)glycosidases"/>
    <property type="match status" value="1"/>
</dbReference>
<feature type="domain" description="Mannosidase Ig/CBM-like" evidence="18">
    <location>
        <begin position="672"/>
        <end position="759"/>
    </location>
</feature>
<evidence type="ECO:0000259" key="16">
    <source>
        <dbReference type="Pfam" id="PF00703"/>
    </source>
</evidence>
<dbReference type="GO" id="GO:0005576">
    <property type="term" value="C:extracellular region"/>
    <property type="evidence" value="ECO:0007669"/>
    <property type="project" value="UniProtKB-SubCell"/>
</dbReference>
<dbReference type="Proteomes" id="UP000199300">
    <property type="component" value="Unassembled WGS sequence"/>
</dbReference>
<evidence type="ECO:0000256" key="2">
    <source>
        <dbReference type="ARBA" id="ARBA00004371"/>
    </source>
</evidence>
<dbReference type="EC" id="3.2.1.25" evidence="6"/>
<evidence type="ECO:0000256" key="3">
    <source>
        <dbReference type="ARBA" id="ARBA00004613"/>
    </source>
</evidence>
<keyword evidence="10" id="KW-0325">Glycoprotein</keyword>
<accession>A0A1H8MCQ0</accession>
<evidence type="ECO:0000259" key="19">
    <source>
        <dbReference type="Pfam" id="PF22666"/>
    </source>
</evidence>
<keyword evidence="11" id="KW-0458">Lysosome</keyword>
<dbReference type="Gene3D" id="2.60.120.260">
    <property type="entry name" value="Galactose-binding domain-like"/>
    <property type="match status" value="1"/>
</dbReference>
<protein>
    <recommendedName>
        <fullName evidence="14">Beta-mannosidase B</fullName>
        <ecNumber evidence="6">3.2.1.25</ecNumber>
    </recommendedName>
    <alternativeName>
        <fullName evidence="15">Mannanase B</fullName>
    </alternativeName>
</protein>
<name>A0A1H8MCQ0_9BACI</name>
<dbReference type="Gene3D" id="3.20.20.80">
    <property type="entry name" value="Glycosidases"/>
    <property type="match status" value="1"/>
</dbReference>
<evidence type="ECO:0000256" key="12">
    <source>
        <dbReference type="ARBA" id="ARBA00023295"/>
    </source>
</evidence>
<dbReference type="OrthoDB" id="9801077at2"/>
<dbReference type="GO" id="GO:0006516">
    <property type="term" value="P:glycoprotein catabolic process"/>
    <property type="evidence" value="ECO:0007669"/>
    <property type="project" value="TreeGrafter"/>
</dbReference>
<feature type="domain" description="Beta-mannosidase Ig-fold" evidence="17">
    <location>
        <begin position="764"/>
        <end position="837"/>
    </location>
</feature>
<feature type="domain" description="Beta-mannosidase-like galactose-binding" evidence="19">
    <location>
        <begin position="12"/>
        <end position="189"/>
    </location>
</feature>
<dbReference type="InterPro" id="IPR050887">
    <property type="entry name" value="Beta-mannosidase_GH2"/>
</dbReference>
<dbReference type="SUPFAM" id="SSF49303">
    <property type="entry name" value="beta-Galactosidase/glucuronidase domain"/>
    <property type="match status" value="3"/>
</dbReference>
<evidence type="ECO:0000256" key="9">
    <source>
        <dbReference type="ARBA" id="ARBA00022801"/>
    </source>
</evidence>
<comment type="pathway">
    <text evidence="4">Glycan metabolism; N-glycan degradation.</text>
</comment>
<keyword evidence="21" id="KW-1185">Reference proteome</keyword>
<comment type="subcellular location">
    <subcellularLocation>
        <location evidence="2">Lysosome</location>
    </subcellularLocation>
    <subcellularLocation>
        <location evidence="3">Secreted</location>
    </subcellularLocation>
</comment>
<organism evidence="20 21">
    <name type="scientific">Amphibacillus marinus</name>
    <dbReference type="NCBI Taxonomy" id="872970"/>
    <lineage>
        <taxon>Bacteria</taxon>
        <taxon>Bacillati</taxon>
        <taxon>Bacillota</taxon>
        <taxon>Bacilli</taxon>
        <taxon>Bacillales</taxon>
        <taxon>Bacillaceae</taxon>
        <taxon>Amphibacillus</taxon>
    </lineage>
</organism>
<evidence type="ECO:0000256" key="6">
    <source>
        <dbReference type="ARBA" id="ARBA00012754"/>
    </source>
</evidence>
<feature type="domain" description="Glycoside hydrolase family 2 immunoglobulin-like beta-sandwich" evidence="16">
    <location>
        <begin position="199"/>
        <end position="302"/>
    </location>
</feature>
<evidence type="ECO:0000313" key="21">
    <source>
        <dbReference type="Proteomes" id="UP000199300"/>
    </source>
</evidence>
<dbReference type="Pfam" id="PF17753">
    <property type="entry name" value="Ig_mannosidase"/>
    <property type="match status" value="1"/>
</dbReference>
<evidence type="ECO:0000256" key="15">
    <source>
        <dbReference type="ARBA" id="ARBA00041614"/>
    </source>
</evidence>
<dbReference type="Pfam" id="PF22666">
    <property type="entry name" value="Glyco_hydro_2_N2"/>
    <property type="match status" value="1"/>
</dbReference>
<evidence type="ECO:0000256" key="11">
    <source>
        <dbReference type="ARBA" id="ARBA00023228"/>
    </source>
</evidence>
<gene>
    <name evidence="20" type="ORF">SAMN04488134_104112</name>
</gene>
<sequence>MKTEQTITIDNWKFRQKGEEQWLSAHVPSFVHTDLRANGKIADPFDGDNEKALQWIDKVDWEYETSFTVDQELLNETSIEFVFNGLDTYADVYLNDQLILQANNMFRVWHVDVKSLLSVGDHTLTVHLKSPIQEDLPKLAALGYHLPASNDDSEMGELGDRKVSIFARKAPYHYGWDWGPRFVTSGIWKPIELKAWSETKVNDFYINQKSITEERAVVDAEVIVQADSTWSGEATIQTEELFWKENVSLVPGENVLKLELVIDNPKLWWCHGYGEQHQYTFEFELKNESGLQAQGKVTTGLRSVKHVRNADQHGTSFYIELNGEPIFIKGANHIPNDSFVTEITKERFQYEIKSAVAANMNMLRVWGGGVYEDDYFYQLCDEQGILVWQDFMFACSMYPGDEAFLENVKQEAADVLKQLRSHPSIVFWCGNNEIDAAWAHYKEEAGWGWKQDYDQPTREKIWHDYQEIFHHILADQVASYAPNEPYWPSSPLVALTDDEHQHATKASGSGDLHYWDVWHGKKPFEAYNDNISRFMSEYGFQSFPELRTIDSFAHEERDLAIESKVMLHHQKNGAGNRLIKTYMDEYLPEPKDFRSFLYMSQVLQAEGIKTAIEAHRRNMPYCMGTLYWQINDCWPVASWSSIDYFGRWKALQYFVKKAFKPIILSVVQTKDQLEFHGIADRLLTNKAKLIIQAYKLTGELLNETSKDCLLNKGQSTVIAVHAIKELIGHYDREAVVIVANLEIDGKQIDQQLHYLVRTKQLQLPKSLVTVTPTAEANVFNVHSTAFAKNIWLDTAALGYFTNNYFDLLPGEVRQIDFIPRSQTSEETISVDVYSMQDMI</sequence>
<dbReference type="SUPFAM" id="SSF49785">
    <property type="entry name" value="Galactose-binding domain-like"/>
    <property type="match status" value="1"/>
</dbReference>
<dbReference type="RefSeq" id="WP_091496512.1">
    <property type="nucleotide sequence ID" value="NZ_FODJ01000004.1"/>
</dbReference>
<keyword evidence="9" id="KW-0378">Hydrolase</keyword>
<dbReference type="Gene3D" id="2.60.40.10">
    <property type="entry name" value="Immunoglobulins"/>
    <property type="match status" value="3"/>
</dbReference>
<evidence type="ECO:0000256" key="8">
    <source>
        <dbReference type="ARBA" id="ARBA00022729"/>
    </source>
</evidence>
<evidence type="ECO:0000313" key="20">
    <source>
        <dbReference type="EMBL" id="SEO15074.1"/>
    </source>
</evidence>
<evidence type="ECO:0000256" key="5">
    <source>
        <dbReference type="ARBA" id="ARBA00011738"/>
    </source>
</evidence>
<dbReference type="InterPro" id="IPR013783">
    <property type="entry name" value="Ig-like_fold"/>
</dbReference>
<dbReference type="AlphaFoldDB" id="A0A1H8MCQ0"/>
<dbReference type="InterPro" id="IPR006102">
    <property type="entry name" value="Ig-like_GH2"/>
</dbReference>
<comment type="catalytic activity">
    <reaction evidence="1">
        <text>Hydrolysis of terminal, non-reducing beta-D-mannose residues in beta-D-mannosides.</text>
        <dbReference type="EC" id="3.2.1.25"/>
    </reaction>
</comment>
<dbReference type="Pfam" id="PF00703">
    <property type="entry name" value="Glyco_hydro_2"/>
    <property type="match status" value="1"/>
</dbReference>
<dbReference type="GO" id="GO:0005764">
    <property type="term" value="C:lysosome"/>
    <property type="evidence" value="ECO:0007669"/>
    <property type="project" value="UniProtKB-SubCell"/>
</dbReference>
<dbReference type="Pfam" id="PF17786">
    <property type="entry name" value="Mannosidase_ig"/>
    <property type="match status" value="1"/>
</dbReference>
<dbReference type="InterPro" id="IPR054593">
    <property type="entry name" value="Beta-mannosidase-like_N2"/>
</dbReference>
<keyword evidence="8" id="KW-0732">Signal</keyword>
<dbReference type="InterPro" id="IPR036156">
    <property type="entry name" value="Beta-gal/glucu_dom_sf"/>
</dbReference>
<evidence type="ECO:0000256" key="14">
    <source>
        <dbReference type="ARBA" id="ARBA00041069"/>
    </source>
</evidence>
<reference evidence="20 21" key="1">
    <citation type="submission" date="2016-10" db="EMBL/GenBank/DDBJ databases">
        <authorList>
            <person name="de Groot N.N."/>
        </authorList>
    </citation>
    <scope>NUCLEOTIDE SEQUENCE [LARGE SCALE GENOMIC DNA]</scope>
    <source>
        <strain evidence="20 21">CGMCC 1.10434</strain>
    </source>
</reference>
<evidence type="ECO:0000259" key="18">
    <source>
        <dbReference type="Pfam" id="PF17786"/>
    </source>
</evidence>
<evidence type="ECO:0000256" key="4">
    <source>
        <dbReference type="ARBA" id="ARBA00004740"/>
    </source>
</evidence>
<dbReference type="EMBL" id="FODJ01000004">
    <property type="protein sequence ID" value="SEO15074.1"/>
    <property type="molecule type" value="Genomic_DNA"/>
</dbReference>
<evidence type="ECO:0000256" key="7">
    <source>
        <dbReference type="ARBA" id="ARBA00022525"/>
    </source>
</evidence>
<evidence type="ECO:0000256" key="1">
    <source>
        <dbReference type="ARBA" id="ARBA00000829"/>
    </source>
</evidence>
<dbReference type="STRING" id="872970.SAMN04488134_104112"/>
<comment type="subunit">
    <text evidence="5">Homodimer.</text>
</comment>
<dbReference type="GO" id="GO:0005975">
    <property type="term" value="P:carbohydrate metabolic process"/>
    <property type="evidence" value="ECO:0007669"/>
    <property type="project" value="InterPro"/>
</dbReference>
<evidence type="ECO:0000259" key="17">
    <source>
        <dbReference type="Pfam" id="PF17753"/>
    </source>
</evidence>
<keyword evidence="7" id="KW-0964">Secreted</keyword>
<evidence type="ECO:0000256" key="10">
    <source>
        <dbReference type="ARBA" id="ARBA00023180"/>
    </source>
</evidence>
<dbReference type="InterPro" id="IPR041625">
    <property type="entry name" value="Beta-mannosidase_Ig"/>
</dbReference>
<evidence type="ECO:0000256" key="13">
    <source>
        <dbReference type="ARBA" id="ARBA00038429"/>
    </source>
</evidence>
<keyword evidence="12" id="KW-0326">Glycosidase</keyword>